<gene>
    <name evidence="1" type="ORF">PPTG_03615</name>
</gene>
<dbReference type="PANTHER" id="PTHR47027">
    <property type="entry name" value="REVERSE TRANSCRIPTASE DOMAIN-CONTAINING PROTEIN"/>
    <property type="match status" value="1"/>
</dbReference>
<dbReference type="OMA" id="FTSWEIN"/>
<dbReference type="VEuPathDB" id="FungiDB:PPTG_03615"/>
<evidence type="ECO:0008006" key="3">
    <source>
        <dbReference type="Google" id="ProtNLM"/>
    </source>
</evidence>
<dbReference type="OrthoDB" id="122000at2759"/>
<sequence>MIVYANDADFICRDPALVDPIKTHAPAVLERWSLQMNASKTELTTLPRCVTPASTDPKARAKEEHWRSTRKLGSLLGDAEDVSRRKTLATGALRRLWTVWLRPHHITDKTRIRLYNCYVLPILLYNCGTWAPTPTELRNLESFHRRQLRAILNVHYPRRISNANLYKACNERPLRHRITKARWSLFGHILRRPRDIPAFSQMKAYFAPLDSGKWCGRRRTTLPVVLDQDLVASGCGLRLQTDRDLEKLRTLAQNRRKWKDLMTRLAESLPAEGDSTYADTTLCRRLATLNLLAQGA</sequence>
<evidence type="ECO:0000313" key="2">
    <source>
        <dbReference type="Proteomes" id="UP000018817"/>
    </source>
</evidence>
<dbReference type="Proteomes" id="UP000018817">
    <property type="component" value="Unassembled WGS sequence"/>
</dbReference>
<protein>
    <recommendedName>
        <fullName evidence="3">Reverse transcriptase domain-containing protein</fullName>
    </recommendedName>
</protein>
<dbReference type="PANTHER" id="PTHR47027:SF20">
    <property type="entry name" value="REVERSE TRANSCRIPTASE-LIKE PROTEIN WITH RNA-DIRECTED DNA POLYMERASE DOMAIN"/>
    <property type="match status" value="1"/>
</dbReference>
<dbReference type="EMBL" id="KI669564">
    <property type="protein sequence ID" value="ETN20657.1"/>
    <property type="molecule type" value="Genomic_DNA"/>
</dbReference>
<reference evidence="1 2" key="2">
    <citation type="submission" date="2013-11" db="EMBL/GenBank/DDBJ databases">
        <title>The Genome Sequence of Phytophthora parasitica INRA-310.</title>
        <authorList>
            <consortium name="The Broad Institute Genomics Platform"/>
            <person name="Russ C."/>
            <person name="Tyler B."/>
            <person name="Panabieres F."/>
            <person name="Shan W."/>
            <person name="Tripathy S."/>
            <person name="Grunwald N."/>
            <person name="Machado M."/>
            <person name="Johnson C.S."/>
            <person name="Arredondo F."/>
            <person name="Hong C."/>
            <person name="Coffey M."/>
            <person name="Young S.K."/>
            <person name="Zeng Q."/>
            <person name="Gargeya S."/>
            <person name="Fitzgerald M."/>
            <person name="Abouelleil A."/>
            <person name="Alvarado L."/>
            <person name="Chapman S.B."/>
            <person name="Gainer-Dewar J."/>
            <person name="Goldberg J."/>
            <person name="Griggs A."/>
            <person name="Gujja S."/>
            <person name="Hansen M."/>
            <person name="Howarth C."/>
            <person name="Imamovic A."/>
            <person name="Ireland A."/>
            <person name="Larimer J."/>
            <person name="McCowan C."/>
            <person name="Murphy C."/>
            <person name="Pearson M."/>
            <person name="Poon T.W."/>
            <person name="Priest M."/>
            <person name="Roberts A."/>
            <person name="Saif S."/>
            <person name="Shea T."/>
            <person name="Sykes S."/>
            <person name="Wortman J."/>
            <person name="Nusbaum C."/>
            <person name="Birren B."/>
        </authorList>
    </citation>
    <scope>NUCLEOTIDE SEQUENCE [LARGE SCALE GENOMIC DNA]</scope>
    <source>
        <strain evidence="1 2">INRA-310</strain>
    </source>
</reference>
<name>W2R5I1_PHYN3</name>
<organism evidence="1 2">
    <name type="scientific">Phytophthora nicotianae (strain INRA-310)</name>
    <name type="common">Phytophthora parasitica</name>
    <dbReference type="NCBI Taxonomy" id="761204"/>
    <lineage>
        <taxon>Eukaryota</taxon>
        <taxon>Sar</taxon>
        <taxon>Stramenopiles</taxon>
        <taxon>Oomycota</taxon>
        <taxon>Peronosporomycetes</taxon>
        <taxon>Peronosporales</taxon>
        <taxon>Peronosporaceae</taxon>
        <taxon>Phytophthora</taxon>
    </lineage>
</organism>
<dbReference type="RefSeq" id="XP_008894539.1">
    <property type="nucleotide sequence ID" value="XM_008896291.1"/>
</dbReference>
<reference evidence="2" key="1">
    <citation type="submission" date="2011-12" db="EMBL/GenBank/DDBJ databases">
        <authorList>
            <consortium name="The Broad Institute Genome Sequencing Platform"/>
            <person name="Russ C."/>
            <person name="Tyler B."/>
            <person name="Panabieres F."/>
            <person name="Shan W."/>
            <person name="Tripathy S."/>
            <person name="Grunwald N."/>
            <person name="Machado M."/>
            <person name="Young S.K."/>
            <person name="Zeng Q."/>
            <person name="Gargeya S."/>
            <person name="Fitzgerald M."/>
            <person name="Haas B."/>
            <person name="Abouelleil A."/>
            <person name="Alvarado L."/>
            <person name="Arachchi H.M."/>
            <person name="Berlin A."/>
            <person name="Chapman S.B."/>
            <person name="Gearin G."/>
            <person name="Goldberg J."/>
            <person name="Griggs A."/>
            <person name="Gujja S."/>
            <person name="Hansen M."/>
            <person name="Heiman D."/>
            <person name="Howarth C."/>
            <person name="Larimer J."/>
            <person name="Lui A."/>
            <person name="MacDonald P.J.P."/>
            <person name="McCowen C."/>
            <person name="Montmayeur A."/>
            <person name="Murphy C."/>
            <person name="Neiman D."/>
            <person name="Pearson M."/>
            <person name="Priest M."/>
            <person name="Roberts A."/>
            <person name="Saif S."/>
            <person name="Shea T."/>
            <person name="Sisk P."/>
            <person name="Stolte C."/>
            <person name="Sykes S."/>
            <person name="Wortman J."/>
            <person name="Nusbaum C."/>
            <person name="Birren B."/>
        </authorList>
    </citation>
    <scope>NUCLEOTIDE SEQUENCE [LARGE SCALE GENOMIC DNA]</scope>
    <source>
        <strain evidence="2">INRA-310</strain>
    </source>
</reference>
<evidence type="ECO:0000313" key="1">
    <source>
        <dbReference type="EMBL" id="ETN20657.1"/>
    </source>
</evidence>
<dbReference type="GeneID" id="20173772"/>
<dbReference type="AlphaFoldDB" id="W2R5I1"/>
<proteinExistence type="predicted"/>
<accession>W2R5I1</accession>